<keyword evidence="6" id="KW-0540">Nuclease</keyword>
<dbReference type="Ensembl" id="ENSGMOT00000029637.1">
    <property type="protein sequence ID" value="ENSGMOP00000061778.1"/>
    <property type="gene ID" value="ENSGMOG00000026485.1"/>
</dbReference>
<dbReference type="Proteomes" id="UP000694546">
    <property type="component" value="Chromosome 9"/>
</dbReference>
<dbReference type="InterPro" id="IPR055469">
    <property type="entry name" value="DUF7041"/>
</dbReference>
<dbReference type="FunFam" id="3.30.70.270:FF:000164">
    <property type="match status" value="1"/>
</dbReference>
<dbReference type="OMA" id="WVFIIAD"/>
<evidence type="ECO:0000313" key="12">
    <source>
        <dbReference type="Proteomes" id="UP000694546"/>
    </source>
</evidence>
<dbReference type="AlphaFoldDB" id="A0A8C5CKR1"/>
<keyword evidence="5" id="KW-0548">Nucleotidyltransferase</keyword>
<dbReference type="CDD" id="cd01647">
    <property type="entry name" value="RT_LTR"/>
    <property type="match status" value="1"/>
</dbReference>
<dbReference type="GO" id="GO:0003964">
    <property type="term" value="F:RNA-directed DNA polymerase activity"/>
    <property type="evidence" value="ECO:0007669"/>
    <property type="project" value="UniProtKB-KW"/>
</dbReference>
<comment type="similarity">
    <text evidence="1">Belongs to the beta type-B retroviral polymerase family. HERV class-II K(HML-2) pol subfamily.</text>
</comment>
<keyword evidence="4" id="KW-0808">Transferase</keyword>
<dbReference type="FunFam" id="3.10.10.10:FF:000007">
    <property type="entry name" value="Retrovirus-related Pol polyprotein from transposon 17.6-like Protein"/>
    <property type="match status" value="1"/>
</dbReference>
<evidence type="ECO:0000256" key="3">
    <source>
        <dbReference type="ARBA" id="ARBA00022670"/>
    </source>
</evidence>
<dbReference type="SUPFAM" id="SSF56672">
    <property type="entry name" value="DNA/RNA polymerases"/>
    <property type="match status" value="1"/>
</dbReference>
<organism evidence="11 12">
    <name type="scientific">Gadus morhua</name>
    <name type="common">Atlantic cod</name>
    <dbReference type="NCBI Taxonomy" id="8049"/>
    <lineage>
        <taxon>Eukaryota</taxon>
        <taxon>Metazoa</taxon>
        <taxon>Chordata</taxon>
        <taxon>Craniata</taxon>
        <taxon>Vertebrata</taxon>
        <taxon>Euteleostomi</taxon>
        <taxon>Actinopterygii</taxon>
        <taxon>Neopterygii</taxon>
        <taxon>Teleostei</taxon>
        <taxon>Neoteleostei</taxon>
        <taxon>Acanthomorphata</taxon>
        <taxon>Zeiogadaria</taxon>
        <taxon>Gadariae</taxon>
        <taxon>Gadiformes</taxon>
        <taxon>Gadoidei</taxon>
        <taxon>Gadidae</taxon>
        <taxon>Gadus</taxon>
    </lineage>
</organism>
<dbReference type="GO" id="GO:0004190">
    <property type="term" value="F:aspartic-type endopeptidase activity"/>
    <property type="evidence" value="ECO:0007669"/>
    <property type="project" value="InterPro"/>
</dbReference>
<reference evidence="11" key="1">
    <citation type="submission" date="2025-08" db="UniProtKB">
        <authorList>
            <consortium name="Ensembl"/>
        </authorList>
    </citation>
    <scope>IDENTIFICATION</scope>
</reference>
<dbReference type="SUPFAM" id="SSF50630">
    <property type="entry name" value="Acid proteases"/>
    <property type="match status" value="1"/>
</dbReference>
<evidence type="ECO:0000256" key="7">
    <source>
        <dbReference type="ARBA" id="ARBA00022759"/>
    </source>
</evidence>
<sequence length="673" mass="73539">MFHIDDDNSAPAAAGGAAIDAANVGTIYAATVKLPDFWQNNPRPWFQHIEAQFQLRGITQDVTMYFHVVAALDASTTARCMARLEAPPAVGKYAALKAFLVDLFELSELEKADRLLSLNGLGDGKPSELMERMLAVLGSADHSFLFAHIFLRQLPAPVRTALASSPLFASKDYRAVAVEADRIFLANRQQFVHAQLPPQHTSAPFPPQGYNPDTAAAVNARRPRQVRGQGQAVSTALQFWGPGKSPGQRSLTAVSAGRDCRLLFITDTLSGRRLLVDSGAQRSILPATSVDTMAGGNGPPMDAANGTPIRTYGTRYVDVCFGGRRFGWDFVMAAVSTPLLGADFLCAYRLLVDVANCRLIDALSFASFPCTLGGVGGLCLANTFATGDLYQRLLAEFPDITTPTFSSAVARHGVEHYITTVDPPVYARARRLDSAKIAIAREEFATMERLGIVRRSKSPWASPLHMLTKADGGWRPCGDFRRLNNATTPDRYPVPHIQDFTAHLVGAAVFSKVDLVRGYHQVPVRPQDVPKTAVITPFGLFEFLRMPFGLKGAAQTFQRLMDSVLRDMPFLFVYLDDILVASASADDHLTHLRQLFGRLSEHGFIVNPAECEFGRSSITFLGHHVSPQGAVPLPAKVDAIASFPRPRTVKSLQEFLGMVNFYNRFLPHAAQLM</sequence>
<accession>A0A8C5CKR1</accession>
<evidence type="ECO:0000256" key="1">
    <source>
        <dbReference type="ARBA" id="ARBA00010879"/>
    </source>
</evidence>
<keyword evidence="7" id="KW-0255">Endonuclease</keyword>
<protein>
    <recommendedName>
        <fullName evidence="2">ribonuclease H</fullName>
        <ecNumber evidence="2">3.1.26.4</ecNumber>
    </recommendedName>
</protein>
<dbReference type="InterPro" id="IPR043502">
    <property type="entry name" value="DNA/RNA_pol_sf"/>
</dbReference>
<evidence type="ECO:0000256" key="9">
    <source>
        <dbReference type="ARBA" id="ARBA00022918"/>
    </source>
</evidence>
<dbReference type="InterPro" id="IPR050951">
    <property type="entry name" value="Retrovirus_Pol_polyprotein"/>
</dbReference>
<dbReference type="Gene3D" id="3.10.10.10">
    <property type="entry name" value="HIV Type 1 Reverse Transcriptase, subunit A, domain 1"/>
    <property type="match status" value="1"/>
</dbReference>
<feature type="domain" description="Reverse transcriptase" evidence="10">
    <location>
        <begin position="448"/>
        <end position="625"/>
    </location>
</feature>
<dbReference type="InterPro" id="IPR000477">
    <property type="entry name" value="RT_dom"/>
</dbReference>
<dbReference type="Gene3D" id="2.40.70.10">
    <property type="entry name" value="Acid Proteases"/>
    <property type="match status" value="1"/>
</dbReference>
<evidence type="ECO:0000256" key="5">
    <source>
        <dbReference type="ARBA" id="ARBA00022695"/>
    </source>
</evidence>
<evidence type="ECO:0000259" key="10">
    <source>
        <dbReference type="PROSITE" id="PS50878"/>
    </source>
</evidence>
<dbReference type="PANTHER" id="PTHR37984:SF5">
    <property type="entry name" value="PROTEIN NYNRIN-LIKE"/>
    <property type="match status" value="1"/>
</dbReference>
<dbReference type="EC" id="3.1.26.4" evidence="2"/>
<evidence type="ECO:0000256" key="4">
    <source>
        <dbReference type="ARBA" id="ARBA00022679"/>
    </source>
</evidence>
<dbReference type="PROSITE" id="PS00141">
    <property type="entry name" value="ASP_PROTEASE"/>
    <property type="match status" value="1"/>
</dbReference>
<dbReference type="InterPro" id="IPR043128">
    <property type="entry name" value="Rev_trsase/Diguanyl_cyclase"/>
</dbReference>
<dbReference type="PROSITE" id="PS50878">
    <property type="entry name" value="RT_POL"/>
    <property type="match status" value="1"/>
</dbReference>
<reference evidence="11" key="2">
    <citation type="submission" date="2025-09" db="UniProtKB">
        <authorList>
            <consortium name="Ensembl"/>
        </authorList>
    </citation>
    <scope>IDENTIFICATION</scope>
</reference>
<dbReference type="PANTHER" id="PTHR37984">
    <property type="entry name" value="PROTEIN CBG26694"/>
    <property type="match status" value="1"/>
</dbReference>
<evidence type="ECO:0000256" key="2">
    <source>
        <dbReference type="ARBA" id="ARBA00012180"/>
    </source>
</evidence>
<keyword evidence="12" id="KW-1185">Reference proteome</keyword>
<dbReference type="GO" id="GO:0006508">
    <property type="term" value="P:proteolysis"/>
    <property type="evidence" value="ECO:0007669"/>
    <property type="project" value="UniProtKB-KW"/>
</dbReference>
<proteinExistence type="inferred from homology"/>
<dbReference type="InterPro" id="IPR021109">
    <property type="entry name" value="Peptidase_aspartic_dom_sf"/>
</dbReference>
<keyword evidence="3" id="KW-0645">Protease</keyword>
<evidence type="ECO:0000256" key="6">
    <source>
        <dbReference type="ARBA" id="ARBA00022722"/>
    </source>
</evidence>
<dbReference type="Pfam" id="PF23055">
    <property type="entry name" value="DUF7041"/>
    <property type="match status" value="1"/>
</dbReference>
<dbReference type="GeneTree" id="ENSGT00990000207056"/>
<dbReference type="GO" id="GO:0004523">
    <property type="term" value="F:RNA-DNA hybrid ribonuclease activity"/>
    <property type="evidence" value="ECO:0007669"/>
    <property type="project" value="UniProtKB-EC"/>
</dbReference>
<keyword evidence="8" id="KW-0378">Hydrolase</keyword>
<evidence type="ECO:0000313" key="11">
    <source>
        <dbReference type="Ensembl" id="ENSGMOP00000061778.1"/>
    </source>
</evidence>
<evidence type="ECO:0000256" key="8">
    <source>
        <dbReference type="ARBA" id="ARBA00022801"/>
    </source>
</evidence>
<name>A0A8C5CKR1_GADMO</name>
<dbReference type="Gene3D" id="3.30.70.270">
    <property type="match status" value="2"/>
</dbReference>
<keyword evidence="9" id="KW-0695">RNA-directed DNA polymerase</keyword>
<dbReference type="Pfam" id="PF00078">
    <property type="entry name" value="RVT_1"/>
    <property type="match status" value="1"/>
</dbReference>
<dbReference type="InterPro" id="IPR001969">
    <property type="entry name" value="Aspartic_peptidase_AS"/>
</dbReference>